<name>A0ABV0S4N1_9TELE</name>
<proteinExistence type="predicted"/>
<sequence length="111" mass="12348">MEGLLNQEEAVLKVAVKTMKKMEDFLREAACMKEFDHPNVMRLLGECVPADGGERRLPVTCGHPAIYEARRSAQLPAVLQAGRLSYISQSGLSLEKGDIVMEELNYQLEIA</sequence>
<keyword evidence="3" id="KW-1185">Reference proteome</keyword>
<accession>A0ABV0S4N1</accession>
<dbReference type="InterPro" id="IPR001245">
    <property type="entry name" value="Ser-Thr/Tyr_kinase_cat_dom"/>
</dbReference>
<dbReference type="Pfam" id="PF07714">
    <property type="entry name" value="PK_Tyr_Ser-Thr"/>
    <property type="match status" value="1"/>
</dbReference>
<dbReference type="Gene3D" id="3.30.200.20">
    <property type="entry name" value="Phosphorylase Kinase, domain 1"/>
    <property type="match status" value="1"/>
</dbReference>
<organism evidence="2 3">
    <name type="scientific">Xenoophorus captivus</name>
    <dbReference type="NCBI Taxonomy" id="1517983"/>
    <lineage>
        <taxon>Eukaryota</taxon>
        <taxon>Metazoa</taxon>
        <taxon>Chordata</taxon>
        <taxon>Craniata</taxon>
        <taxon>Vertebrata</taxon>
        <taxon>Euteleostomi</taxon>
        <taxon>Actinopterygii</taxon>
        <taxon>Neopterygii</taxon>
        <taxon>Teleostei</taxon>
        <taxon>Neoteleostei</taxon>
        <taxon>Acanthomorphata</taxon>
        <taxon>Ovalentaria</taxon>
        <taxon>Atherinomorphae</taxon>
        <taxon>Cyprinodontiformes</taxon>
        <taxon>Goodeidae</taxon>
        <taxon>Xenoophorus</taxon>
    </lineage>
</organism>
<dbReference type="InterPro" id="IPR011009">
    <property type="entry name" value="Kinase-like_dom_sf"/>
</dbReference>
<evidence type="ECO:0000313" key="3">
    <source>
        <dbReference type="Proteomes" id="UP001434883"/>
    </source>
</evidence>
<evidence type="ECO:0000259" key="1">
    <source>
        <dbReference type="Pfam" id="PF07714"/>
    </source>
</evidence>
<evidence type="ECO:0000313" key="2">
    <source>
        <dbReference type="EMBL" id="MEQ2215454.1"/>
    </source>
</evidence>
<feature type="domain" description="Serine-threonine/tyrosine-protein kinase catalytic" evidence="1">
    <location>
        <begin position="3"/>
        <end position="48"/>
    </location>
</feature>
<protein>
    <recommendedName>
        <fullName evidence="1">Serine-threonine/tyrosine-protein kinase catalytic domain-containing protein</fullName>
    </recommendedName>
</protein>
<dbReference type="SUPFAM" id="SSF56112">
    <property type="entry name" value="Protein kinase-like (PK-like)"/>
    <property type="match status" value="1"/>
</dbReference>
<gene>
    <name evidence="2" type="ORF">XENOCAPTIV_001305</name>
</gene>
<dbReference type="Proteomes" id="UP001434883">
    <property type="component" value="Unassembled WGS sequence"/>
</dbReference>
<dbReference type="EMBL" id="JAHRIN010068342">
    <property type="protein sequence ID" value="MEQ2215454.1"/>
    <property type="molecule type" value="Genomic_DNA"/>
</dbReference>
<reference evidence="2 3" key="1">
    <citation type="submission" date="2021-06" db="EMBL/GenBank/DDBJ databases">
        <authorList>
            <person name="Palmer J.M."/>
        </authorList>
    </citation>
    <scope>NUCLEOTIDE SEQUENCE [LARGE SCALE GENOMIC DNA]</scope>
    <source>
        <strain evidence="2 3">XC_2019</strain>
        <tissue evidence="2">Muscle</tissue>
    </source>
</reference>
<comment type="caution">
    <text evidence="2">The sequence shown here is derived from an EMBL/GenBank/DDBJ whole genome shotgun (WGS) entry which is preliminary data.</text>
</comment>